<keyword evidence="5" id="KW-1053">Target membrane</keyword>
<dbReference type="Gene3D" id="3.40.50.300">
    <property type="entry name" value="P-loop containing nucleotide triphosphate hydrolases"/>
    <property type="match status" value="2"/>
</dbReference>
<proteinExistence type="predicted"/>
<evidence type="ECO:0000256" key="4">
    <source>
        <dbReference type="ARBA" id="ARBA00023028"/>
    </source>
</evidence>
<dbReference type="PANTHER" id="PTHR18934:SF213">
    <property type="entry name" value="3'-5' RNA HELICASE YTHDC2"/>
    <property type="match status" value="1"/>
</dbReference>
<dbReference type="Pfam" id="PF12796">
    <property type="entry name" value="Ank_2"/>
    <property type="match status" value="1"/>
</dbReference>
<reference evidence="9 10" key="1">
    <citation type="submission" date="2022-01" db="EMBL/GenBank/DDBJ databases">
        <title>A chromosomal length assembly of Cordylochernes scorpioides.</title>
        <authorList>
            <person name="Zeh D."/>
            <person name="Zeh J."/>
        </authorList>
    </citation>
    <scope>NUCLEOTIDE SEQUENCE [LARGE SCALE GENOMIC DNA]</scope>
    <source>
        <strain evidence="9">IN4F17</strain>
        <tissue evidence="9">Whole Body</tissue>
    </source>
</reference>
<organism evidence="9 10">
    <name type="scientific">Cordylochernes scorpioides</name>
    <dbReference type="NCBI Taxonomy" id="51811"/>
    <lineage>
        <taxon>Eukaryota</taxon>
        <taxon>Metazoa</taxon>
        <taxon>Ecdysozoa</taxon>
        <taxon>Arthropoda</taxon>
        <taxon>Chelicerata</taxon>
        <taxon>Arachnida</taxon>
        <taxon>Pseudoscorpiones</taxon>
        <taxon>Cheliferoidea</taxon>
        <taxon>Chernetidae</taxon>
        <taxon>Cordylochernes</taxon>
    </lineage>
</organism>
<evidence type="ECO:0000259" key="7">
    <source>
        <dbReference type="PROSITE" id="PS51192"/>
    </source>
</evidence>
<dbReference type="Pfam" id="PF00271">
    <property type="entry name" value="Helicase_C"/>
    <property type="match status" value="1"/>
</dbReference>
<keyword evidence="4" id="KW-0528">Neurotoxin</keyword>
<dbReference type="SMART" id="SM00248">
    <property type="entry name" value="ANK"/>
    <property type="match status" value="1"/>
</dbReference>
<dbReference type="SUPFAM" id="SSF48403">
    <property type="entry name" value="Ankyrin repeat"/>
    <property type="match status" value="1"/>
</dbReference>
<evidence type="ECO:0000259" key="8">
    <source>
        <dbReference type="PROSITE" id="PS51194"/>
    </source>
</evidence>
<dbReference type="PROSITE" id="PS50297">
    <property type="entry name" value="ANK_REP_REGION"/>
    <property type="match status" value="1"/>
</dbReference>
<feature type="domain" description="Helicase ATP-binding" evidence="7">
    <location>
        <begin position="1"/>
        <end position="145"/>
    </location>
</feature>
<gene>
    <name evidence="9" type="ORF">LAZ67_16002631</name>
</gene>
<evidence type="ECO:0000256" key="2">
    <source>
        <dbReference type="ARBA" id="ARBA00022483"/>
    </source>
</evidence>
<feature type="repeat" description="ANK" evidence="6">
    <location>
        <begin position="273"/>
        <end position="305"/>
    </location>
</feature>
<dbReference type="PROSITE" id="PS51192">
    <property type="entry name" value="HELICASE_ATP_BIND_1"/>
    <property type="match status" value="1"/>
</dbReference>
<dbReference type="SMART" id="SM00487">
    <property type="entry name" value="DEXDc"/>
    <property type="match status" value="1"/>
</dbReference>
<keyword evidence="3" id="KW-1052">Target cell membrane</keyword>
<dbReference type="InterPro" id="IPR036770">
    <property type="entry name" value="Ankyrin_rpt-contain_sf"/>
</dbReference>
<accession>A0ABY6LD16</accession>
<protein>
    <submittedName>
        <fullName evidence="9">YTHDC2</fullName>
    </submittedName>
</protein>
<keyword evidence="6" id="KW-0040">ANK repeat</keyword>
<keyword evidence="4" id="KW-0638">Presynaptic neurotoxin</keyword>
<dbReference type="PROSITE" id="PS51194">
    <property type="entry name" value="HELICASE_CTER"/>
    <property type="match status" value="1"/>
</dbReference>
<dbReference type="PROSITE" id="PS50088">
    <property type="entry name" value="ANK_REPEAT"/>
    <property type="match status" value="1"/>
</dbReference>
<dbReference type="InterPro" id="IPR014001">
    <property type="entry name" value="Helicase_ATP-bd"/>
</dbReference>
<dbReference type="Proteomes" id="UP001235939">
    <property type="component" value="Chromosome 16"/>
</dbReference>
<dbReference type="SUPFAM" id="SSF52540">
    <property type="entry name" value="P-loop containing nucleoside triphosphate hydrolases"/>
    <property type="match status" value="1"/>
</dbReference>
<evidence type="ECO:0000256" key="6">
    <source>
        <dbReference type="PROSITE-ProRule" id="PRU00023"/>
    </source>
</evidence>
<evidence type="ECO:0000313" key="10">
    <source>
        <dbReference type="Proteomes" id="UP001235939"/>
    </source>
</evidence>
<keyword evidence="4" id="KW-0800">Toxin</keyword>
<sequence>MVPQYILDHSHLMGQHCRIICSQPRRLATLAVAERVAAERDEKVGQTVGFQIRLESRVSPKTVLTFCTNGVLLRTLMGGDATVATVTHIIVDEVHERDKFSDFLLLILRDLLLKFRNLKLILMSANLDTQLFVKYFGNCPIIEVPGRVHEVKEYFLEDILRVTNYSTKAMAKYRRGLRKVKDQRQELQNWCSQAVGMEQVDTSPPVVEGAEAEPEVVDPAPDMEEEPTGLNPHLAHQLDYLIKEAWMTGEEFLNLLNLIIGEGVSVDYQHRETGMTALMVAAGRGHLEVAEQLLTLGANTSIRCSNNWTALDWAQAFNQPPLYQLLKSACPEPLLEDGNLLLEKSYEPSSQDQQNLEVYHHCFNDDQVDVRLILFLLRYIIANSDEGAVLIFLPGYDDIVNLREMILTDEHHLPDSSRFIIYTLHSQIQSSDQKRVFKVPPPGVRKIILATNMAETSITINDVVYVINSGKVKEGCPE</sequence>
<evidence type="ECO:0000313" key="9">
    <source>
        <dbReference type="EMBL" id="UYV78744.1"/>
    </source>
</evidence>
<dbReference type="InterPro" id="IPR002110">
    <property type="entry name" value="Ankyrin_rpt"/>
</dbReference>
<keyword evidence="5" id="KW-0472">Membrane</keyword>
<evidence type="ECO:0000256" key="1">
    <source>
        <dbReference type="ARBA" id="ARBA00004175"/>
    </source>
</evidence>
<keyword evidence="2" id="KW-0268">Exocytosis</keyword>
<keyword evidence="10" id="KW-1185">Reference proteome</keyword>
<evidence type="ECO:0000256" key="3">
    <source>
        <dbReference type="ARBA" id="ARBA00022537"/>
    </source>
</evidence>
<dbReference type="CDD" id="cd18791">
    <property type="entry name" value="SF2_C_RHA"/>
    <property type="match status" value="1"/>
</dbReference>
<feature type="domain" description="Helicase C-terminal" evidence="8">
    <location>
        <begin position="375"/>
        <end position="478"/>
    </location>
</feature>
<name>A0ABY6LD16_9ARAC</name>
<comment type="subcellular location">
    <subcellularLocation>
        <location evidence="1">Target cell membrane</location>
    </subcellularLocation>
</comment>
<dbReference type="InterPro" id="IPR001650">
    <property type="entry name" value="Helicase_C-like"/>
</dbReference>
<dbReference type="EMBL" id="CP092878">
    <property type="protein sequence ID" value="UYV78744.1"/>
    <property type="molecule type" value="Genomic_DNA"/>
</dbReference>
<dbReference type="PANTHER" id="PTHR18934">
    <property type="entry name" value="ATP-DEPENDENT RNA HELICASE"/>
    <property type="match status" value="1"/>
</dbReference>
<dbReference type="InterPro" id="IPR027417">
    <property type="entry name" value="P-loop_NTPase"/>
</dbReference>
<evidence type="ECO:0000256" key="5">
    <source>
        <dbReference type="ARBA" id="ARBA00023298"/>
    </source>
</evidence>
<dbReference type="Gene3D" id="1.25.40.20">
    <property type="entry name" value="Ankyrin repeat-containing domain"/>
    <property type="match status" value="1"/>
</dbReference>